<accession>N9REV3</accession>
<organism evidence="2 4">
    <name type="scientific">Acinetobacter courvalinii</name>
    <dbReference type="NCBI Taxonomy" id="280147"/>
    <lineage>
        <taxon>Bacteria</taxon>
        <taxon>Pseudomonadati</taxon>
        <taxon>Pseudomonadota</taxon>
        <taxon>Gammaproteobacteria</taxon>
        <taxon>Moraxellales</taxon>
        <taxon>Moraxellaceae</taxon>
        <taxon>Acinetobacter</taxon>
    </lineage>
</organism>
<proteinExistence type="predicted"/>
<dbReference type="Pfam" id="PF23666">
    <property type="entry name" value="Rcc01698_C"/>
    <property type="match status" value="1"/>
</dbReference>
<evidence type="ECO:0000313" key="5">
    <source>
        <dbReference type="Proteomes" id="UP000652691"/>
    </source>
</evidence>
<dbReference type="STRING" id="1217698.F888_03025"/>
<dbReference type="EMBL" id="BMDA01000001">
    <property type="protein sequence ID" value="GGH25870.1"/>
    <property type="molecule type" value="Genomic_DNA"/>
</dbReference>
<dbReference type="EMBL" id="APSA01000007">
    <property type="protein sequence ID" value="ENX37682.1"/>
    <property type="molecule type" value="Genomic_DNA"/>
</dbReference>
<feature type="domain" description="Rcc01698-like C-terminal" evidence="1">
    <location>
        <begin position="11"/>
        <end position="83"/>
    </location>
</feature>
<evidence type="ECO:0000313" key="3">
    <source>
        <dbReference type="EMBL" id="GGH25870.1"/>
    </source>
</evidence>
<protein>
    <recommendedName>
        <fullName evidence="1">Rcc01698-like C-terminal domain-containing protein</fullName>
    </recommendedName>
</protein>
<evidence type="ECO:0000313" key="4">
    <source>
        <dbReference type="Proteomes" id="UP000013200"/>
    </source>
</evidence>
<gene>
    <name evidence="2" type="ORF">F888_03025</name>
    <name evidence="3" type="ORF">GCM10007354_02910</name>
</gene>
<comment type="caution">
    <text evidence="2">The sequence shown here is derived from an EMBL/GenBank/DDBJ whole genome shotgun (WGS) entry which is preliminary data.</text>
</comment>
<keyword evidence="4" id="KW-1185">Reference proteome</keyword>
<evidence type="ECO:0000259" key="1">
    <source>
        <dbReference type="Pfam" id="PF23666"/>
    </source>
</evidence>
<dbReference type="HOGENOM" id="CLU_2244116_0_0_6"/>
<reference evidence="3 5" key="2">
    <citation type="journal article" date="2014" name="Int. J. Syst. Evol. Microbiol.">
        <title>Complete genome sequence of Corynebacterium casei LMG S-19264T (=DSM 44701T), isolated from a smear-ripened cheese.</title>
        <authorList>
            <consortium name="US DOE Joint Genome Institute (JGI-PGF)"/>
            <person name="Walter F."/>
            <person name="Albersmeier A."/>
            <person name="Kalinowski J."/>
            <person name="Ruckert C."/>
        </authorList>
    </citation>
    <scope>NUCLEOTIDE SEQUENCE [LARGE SCALE GENOMIC DNA]</scope>
    <source>
        <strain evidence="3 5">CCM 8635</strain>
    </source>
</reference>
<name>N9REV3_9GAMM</name>
<dbReference type="Proteomes" id="UP000013200">
    <property type="component" value="Unassembled WGS sequence"/>
</dbReference>
<dbReference type="AlphaFoldDB" id="N9REV3"/>
<reference evidence="3" key="3">
    <citation type="submission" date="2024-03" db="EMBL/GenBank/DDBJ databases">
        <authorList>
            <person name="Sun Q."/>
            <person name="Sedlacek I."/>
        </authorList>
    </citation>
    <scope>NUCLEOTIDE SEQUENCE</scope>
    <source>
        <strain evidence="3">CCM 8635</strain>
    </source>
</reference>
<dbReference type="InterPro" id="IPR056490">
    <property type="entry name" value="Rcc01698_C"/>
</dbReference>
<reference evidence="2 4" key="1">
    <citation type="submission" date="2013-02" db="EMBL/GenBank/DDBJ databases">
        <title>The Genome Sequence of Acinetobacter sp. NIPH 3623.</title>
        <authorList>
            <consortium name="The Broad Institute Genome Sequencing Platform"/>
            <consortium name="The Broad Institute Genome Sequencing Center for Infectious Disease"/>
            <person name="Cerqueira G."/>
            <person name="Feldgarden M."/>
            <person name="Courvalin P."/>
            <person name="Perichon B."/>
            <person name="Grillot-Courvalin C."/>
            <person name="Clermont D."/>
            <person name="Rocha E."/>
            <person name="Yoon E.-J."/>
            <person name="Nemec A."/>
            <person name="Walker B."/>
            <person name="Young S.K."/>
            <person name="Zeng Q."/>
            <person name="Gargeya S."/>
            <person name="Fitzgerald M."/>
            <person name="Haas B."/>
            <person name="Abouelleil A."/>
            <person name="Alvarado L."/>
            <person name="Arachchi H.M."/>
            <person name="Berlin A.M."/>
            <person name="Chapman S.B."/>
            <person name="Dewar J."/>
            <person name="Goldberg J."/>
            <person name="Griggs A."/>
            <person name="Gujja S."/>
            <person name="Hansen M."/>
            <person name="Howarth C."/>
            <person name="Imamovic A."/>
            <person name="Larimer J."/>
            <person name="McCowan C."/>
            <person name="Murphy C."/>
            <person name="Neiman D."/>
            <person name="Pearson M."/>
            <person name="Priest M."/>
            <person name="Roberts A."/>
            <person name="Saif S."/>
            <person name="Shea T."/>
            <person name="Sisk P."/>
            <person name="Sykes S."/>
            <person name="Wortman J."/>
            <person name="Nusbaum C."/>
            <person name="Birren B."/>
        </authorList>
    </citation>
    <scope>NUCLEOTIDE SEQUENCE [LARGE SCALE GENOMIC DNA]</scope>
    <source>
        <strain evidence="2 4">NIPH 3623</strain>
    </source>
</reference>
<evidence type="ECO:0000313" key="2">
    <source>
        <dbReference type="EMBL" id="ENX37682.1"/>
    </source>
</evidence>
<sequence length="104" mass="11630">MALHDTAIDTDDTALQVELNTANRILSGTLQDAQADQMLCKVGDEYFNYQVATLNGSGLYTLSDVLHGRFDDAQIHNAGEPFVSLDRAIFEYLYNEILWVNRSS</sequence>
<dbReference type="PATRIC" id="fig|1217698.3.peg.2954"/>
<dbReference type="Proteomes" id="UP000652691">
    <property type="component" value="Unassembled WGS sequence"/>
</dbReference>